<accession>A0ABV3UAK3</accession>
<dbReference type="EMBL" id="JBFRYA010000017">
    <property type="protein sequence ID" value="MEX1670505.1"/>
    <property type="molecule type" value="Genomic_DNA"/>
</dbReference>
<keyword evidence="3" id="KW-1185">Reference proteome</keyword>
<evidence type="ECO:0000313" key="2">
    <source>
        <dbReference type="EMBL" id="MEX1670505.1"/>
    </source>
</evidence>
<dbReference type="InterPro" id="IPR002560">
    <property type="entry name" value="Transposase_DDE"/>
</dbReference>
<name>A0ABV3UAK3_9GAMM</name>
<sequence length="145" mass="16953">MESFAWGGSKFKSVTENVTEQHANLMHYLADYPVLQALYVAKQRLIRFVLLKTLTRKKASIKLPVFMRLLDELAESPLRALANTLRSWLKPIVAMWRFSKSNGITEGFHNKMEMMTRRAYGFRNFENYRIRVLAHCGWDGVINRV</sequence>
<reference evidence="2 3" key="1">
    <citation type="journal article" date="2011" name="Int. J. Syst. Evol. Microbiol.">
        <title>Zhongshania antarctica gen. nov., sp. nov. and Zhongshania guokunii sp. nov., gammaproteobacteria respectively isolated from coastal attached (fast) ice and surface seawater of the Antarctic.</title>
        <authorList>
            <person name="Li H.J."/>
            <person name="Zhang X.Y."/>
            <person name="Chen C.X."/>
            <person name="Zhang Y.J."/>
            <person name="Gao Z.M."/>
            <person name="Yu Y."/>
            <person name="Chen X.L."/>
            <person name="Chen B."/>
            <person name="Zhang Y.Z."/>
        </authorList>
    </citation>
    <scope>NUCLEOTIDE SEQUENCE [LARGE SCALE GENOMIC DNA]</scope>
    <source>
        <strain evidence="2 3">ZS6-22T</strain>
    </source>
</reference>
<gene>
    <name evidence="2" type="ORF">AB4876_16415</name>
</gene>
<proteinExistence type="predicted"/>
<feature type="domain" description="Transposase IS204/IS1001/IS1096/IS1165 DDE" evidence="1">
    <location>
        <begin position="16"/>
        <end position="132"/>
    </location>
</feature>
<protein>
    <submittedName>
        <fullName evidence="2">Transposase</fullName>
    </submittedName>
</protein>
<evidence type="ECO:0000259" key="1">
    <source>
        <dbReference type="Pfam" id="PF01610"/>
    </source>
</evidence>
<comment type="caution">
    <text evidence="2">The sequence shown here is derived from an EMBL/GenBank/DDBJ whole genome shotgun (WGS) entry which is preliminary data.</text>
</comment>
<dbReference type="Pfam" id="PF01610">
    <property type="entry name" value="DDE_Tnp_ISL3"/>
    <property type="match status" value="1"/>
</dbReference>
<dbReference type="Proteomes" id="UP001557485">
    <property type="component" value="Unassembled WGS sequence"/>
</dbReference>
<organism evidence="2 3">
    <name type="scientific">Zhongshania guokunii</name>
    <dbReference type="NCBI Taxonomy" id="641783"/>
    <lineage>
        <taxon>Bacteria</taxon>
        <taxon>Pseudomonadati</taxon>
        <taxon>Pseudomonadota</taxon>
        <taxon>Gammaproteobacteria</taxon>
        <taxon>Cellvibrionales</taxon>
        <taxon>Spongiibacteraceae</taxon>
        <taxon>Zhongshania</taxon>
    </lineage>
</organism>
<evidence type="ECO:0000313" key="3">
    <source>
        <dbReference type="Proteomes" id="UP001557485"/>
    </source>
</evidence>